<dbReference type="InterPro" id="IPR000726">
    <property type="entry name" value="Glyco_hydro_19_cat"/>
</dbReference>
<evidence type="ECO:0000256" key="2">
    <source>
        <dbReference type="SAM" id="SignalP"/>
    </source>
</evidence>
<reference evidence="4" key="1">
    <citation type="submission" date="2021-06" db="EMBL/GenBank/DDBJ databases">
        <authorList>
            <person name="Huq M.A."/>
        </authorList>
    </citation>
    <scope>NUCLEOTIDE SEQUENCE</scope>
    <source>
        <strain evidence="4">MAH-26</strain>
    </source>
</reference>
<feature type="domain" description="Glycoside hydrolase family 19 catalytic" evidence="3">
    <location>
        <begin position="43"/>
        <end position="284"/>
    </location>
</feature>
<dbReference type="GO" id="GO:0016998">
    <property type="term" value="P:cell wall macromolecule catabolic process"/>
    <property type="evidence" value="ECO:0007669"/>
    <property type="project" value="InterPro"/>
</dbReference>
<evidence type="ECO:0000313" key="4">
    <source>
        <dbReference type="EMBL" id="MBV4358813.1"/>
    </source>
</evidence>
<evidence type="ECO:0000256" key="1">
    <source>
        <dbReference type="ARBA" id="ARBA00023157"/>
    </source>
</evidence>
<keyword evidence="2" id="KW-0732">Signal</keyword>
<dbReference type="RefSeq" id="WP_217792531.1">
    <property type="nucleotide sequence ID" value="NZ_JAHSPG010000013.1"/>
</dbReference>
<name>A0A9E2SCK9_9BACT</name>
<comment type="caution">
    <text evidence="4">The sequence shown here is derived from an EMBL/GenBank/DDBJ whole genome shotgun (WGS) entry which is preliminary data.</text>
</comment>
<protein>
    <submittedName>
        <fullName evidence="4">Chitinase</fullName>
    </submittedName>
</protein>
<dbReference type="PROSITE" id="PS51257">
    <property type="entry name" value="PROKAR_LIPOPROTEIN"/>
    <property type="match status" value="1"/>
</dbReference>
<proteinExistence type="predicted"/>
<feature type="chain" id="PRO_5038650939" evidence="2">
    <location>
        <begin position="25"/>
        <end position="292"/>
    </location>
</feature>
<keyword evidence="5" id="KW-1185">Reference proteome</keyword>
<dbReference type="PANTHER" id="PTHR22595:SF79">
    <property type="entry name" value="CHITINASE 12"/>
    <property type="match status" value="1"/>
</dbReference>
<dbReference type="Proteomes" id="UP000812270">
    <property type="component" value="Unassembled WGS sequence"/>
</dbReference>
<organism evidence="4 5">
    <name type="scientific">Pinibacter aurantiacus</name>
    <dbReference type="NCBI Taxonomy" id="2851599"/>
    <lineage>
        <taxon>Bacteria</taxon>
        <taxon>Pseudomonadati</taxon>
        <taxon>Bacteroidota</taxon>
        <taxon>Chitinophagia</taxon>
        <taxon>Chitinophagales</taxon>
        <taxon>Chitinophagaceae</taxon>
        <taxon>Pinibacter</taxon>
    </lineage>
</organism>
<keyword evidence="1" id="KW-1015">Disulfide bond</keyword>
<accession>A0A9E2SCK9</accession>
<dbReference type="InterPro" id="IPR016283">
    <property type="entry name" value="Glyco_hydro_19"/>
</dbReference>
<dbReference type="EMBL" id="JAHSPG010000013">
    <property type="protein sequence ID" value="MBV4358813.1"/>
    <property type="molecule type" value="Genomic_DNA"/>
</dbReference>
<dbReference type="GO" id="GO:0004568">
    <property type="term" value="F:chitinase activity"/>
    <property type="evidence" value="ECO:0007669"/>
    <property type="project" value="InterPro"/>
</dbReference>
<dbReference type="Pfam" id="PF00182">
    <property type="entry name" value="Glyco_hydro_19"/>
    <property type="match status" value="1"/>
</dbReference>
<sequence>MKSTYLLWMLAGLNVFFCSCHHHAHGSHIKNDTKSNIDIRKFISKNAWDTLFPHRYGYNKNNTAKTDFYSFESFANAATHFPQFLAEGDEISEKKELAAFLAAIAYESSQDDSITQKTDYLDWGLAVLASPYTSNNENRYDTTNKGLPSPKNANYYGRGPMQLRGYSDYQKFGEIWFDKDSILLQDPDQLIADPETAFASAIWWWTTPHGSAPSCHDVITGNWEPTMADITKGRFAGFGSVVNIISGGIKCGMGYDDETNVRRFKFYKKFCDYLHVDTGGDISCKDAQPFGS</sequence>
<dbReference type="GO" id="GO:0006032">
    <property type="term" value="P:chitin catabolic process"/>
    <property type="evidence" value="ECO:0007669"/>
    <property type="project" value="InterPro"/>
</dbReference>
<dbReference type="CDD" id="cd00325">
    <property type="entry name" value="chitinase_GH19"/>
    <property type="match status" value="1"/>
</dbReference>
<dbReference type="PANTHER" id="PTHR22595">
    <property type="entry name" value="CHITINASE-RELATED"/>
    <property type="match status" value="1"/>
</dbReference>
<gene>
    <name evidence="4" type="ORF">KTO63_16730</name>
</gene>
<evidence type="ECO:0000313" key="5">
    <source>
        <dbReference type="Proteomes" id="UP000812270"/>
    </source>
</evidence>
<evidence type="ECO:0000259" key="3">
    <source>
        <dbReference type="Pfam" id="PF00182"/>
    </source>
</evidence>
<feature type="signal peptide" evidence="2">
    <location>
        <begin position="1"/>
        <end position="24"/>
    </location>
</feature>
<dbReference type="PIRSF" id="PIRSF001060">
    <property type="entry name" value="Endochitinase"/>
    <property type="match status" value="1"/>
</dbReference>
<dbReference type="AlphaFoldDB" id="A0A9E2SCK9"/>